<dbReference type="OrthoDB" id="7857895at2"/>
<name>A0A2G4YU80_9PROT</name>
<evidence type="ECO:0000313" key="1">
    <source>
        <dbReference type="EMBL" id="PHZ85889.1"/>
    </source>
</evidence>
<dbReference type="Gene3D" id="3.30.530.20">
    <property type="match status" value="1"/>
</dbReference>
<proteinExistence type="predicted"/>
<dbReference type="SUPFAM" id="SSF55961">
    <property type="entry name" value="Bet v1-like"/>
    <property type="match status" value="1"/>
</dbReference>
<sequence>MLTQEVVHSVSVTVSKNKDQVFNYIREGKNLSEWLVGTPDVTEISPGEYEASRVEIRYIFIESLPSSDPEGQDLVYFDVGAERDKMNRRIMAILSPVAAKENKMPQCHIELVAGRTSDMSDVRWQDVCDRHEAEIHNLKLILDR</sequence>
<comment type="caution">
    <text evidence="1">The sequence shown here is derived from an EMBL/GenBank/DDBJ whole genome shotgun (WGS) entry which is preliminary data.</text>
</comment>
<dbReference type="InParanoid" id="A0A2G4YU80"/>
<dbReference type="EMBL" id="PDEM01000009">
    <property type="protein sequence ID" value="PHZ85889.1"/>
    <property type="molecule type" value="Genomic_DNA"/>
</dbReference>
<dbReference type="Proteomes" id="UP000229730">
    <property type="component" value="Unassembled WGS sequence"/>
</dbReference>
<evidence type="ECO:0000313" key="2">
    <source>
        <dbReference type="Proteomes" id="UP000229730"/>
    </source>
</evidence>
<dbReference type="AlphaFoldDB" id="A0A2G4YU80"/>
<gene>
    <name evidence="1" type="ORF">CRD36_04220</name>
</gene>
<accession>A0A2G4YU80</accession>
<protein>
    <recommendedName>
        <fullName evidence="3">Polyketide cyclase</fullName>
    </recommendedName>
</protein>
<evidence type="ECO:0008006" key="3">
    <source>
        <dbReference type="Google" id="ProtNLM"/>
    </source>
</evidence>
<keyword evidence="2" id="KW-1185">Reference proteome</keyword>
<dbReference type="InterPro" id="IPR023393">
    <property type="entry name" value="START-like_dom_sf"/>
</dbReference>
<dbReference type="RefSeq" id="WP_099471474.1">
    <property type="nucleotide sequence ID" value="NZ_CP041025.1"/>
</dbReference>
<organism evidence="1 2">
    <name type="scientific">Paremcibacter congregatus</name>
    <dbReference type="NCBI Taxonomy" id="2043170"/>
    <lineage>
        <taxon>Bacteria</taxon>
        <taxon>Pseudomonadati</taxon>
        <taxon>Pseudomonadota</taxon>
        <taxon>Alphaproteobacteria</taxon>
        <taxon>Emcibacterales</taxon>
        <taxon>Emcibacteraceae</taxon>
        <taxon>Paremcibacter</taxon>
    </lineage>
</organism>
<reference evidence="1 2" key="1">
    <citation type="submission" date="2017-10" db="EMBL/GenBank/DDBJ databases">
        <title>Frigbacter circumglobatus gen. nov. sp. nov., isolated from sediment cultured in situ.</title>
        <authorList>
            <person name="Zhao Z."/>
        </authorList>
    </citation>
    <scope>NUCLEOTIDE SEQUENCE [LARGE SCALE GENOMIC DNA]</scope>
    <source>
        <strain evidence="1 2">ZYL</strain>
    </source>
</reference>